<evidence type="ECO:0008006" key="3">
    <source>
        <dbReference type="Google" id="ProtNLM"/>
    </source>
</evidence>
<dbReference type="Proteomes" id="UP001165069">
    <property type="component" value="Unassembled WGS sequence"/>
</dbReference>
<dbReference type="EMBL" id="BSDE01000002">
    <property type="protein sequence ID" value="GLH72766.1"/>
    <property type="molecule type" value="Genomic_DNA"/>
</dbReference>
<comment type="caution">
    <text evidence="1">The sequence shown here is derived from an EMBL/GenBank/DDBJ whole genome shotgun (WGS) entry which is preliminary data.</text>
</comment>
<name>A0ABQ5QE41_9BACT</name>
<gene>
    <name evidence="1" type="ORF">GETHLI_12680</name>
</gene>
<sequence>MKADRSMILIAALGLLSTACVVTPRGRVAVIAPVPVVRYTYVEREPPPVRYERVSEPPSRDHYWVAGHWSWEGRGYVWVPGYYHVRPRPSVVWEDGHWERHERGWYWIEGHWR</sequence>
<protein>
    <recommendedName>
        <fullName evidence="3">YXWGXW repeat-containing protein</fullName>
    </recommendedName>
</protein>
<reference evidence="1 2" key="1">
    <citation type="journal article" date="2023" name="Antonie Van Leeuwenhoek">
        <title>Mesoterricola silvestris gen. nov., sp. nov., Mesoterricola sediminis sp. nov., Geothrix oryzae sp. nov., Geothrix edaphica sp. nov., Geothrix rubra sp. nov., and Geothrix limicola sp. nov., six novel members of Acidobacteriota isolated from soils.</title>
        <authorList>
            <person name="Itoh H."/>
            <person name="Sugisawa Y."/>
            <person name="Mise K."/>
            <person name="Xu Z."/>
            <person name="Kuniyasu M."/>
            <person name="Ushijima N."/>
            <person name="Kawano K."/>
            <person name="Kobayashi E."/>
            <person name="Shiratori Y."/>
            <person name="Masuda Y."/>
            <person name="Senoo K."/>
        </authorList>
    </citation>
    <scope>NUCLEOTIDE SEQUENCE [LARGE SCALE GENOMIC DNA]</scope>
    <source>
        <strain evidence="1 2">Red804</strain>
    </source>
</reference>
<accession>A0ABQ5QE41</accession>
<evidence type="ECO:0000313" key="2">
    <source>
        <dbReference type="Proteomes" id="UP001165069"/>
    </source>
</evidence>
<proteinExistence type="predicted"/>
<dbReference type="RefSeq" id="WP_285571936.1">
    <property type="nucleotide sequence ID" value="NZ_BSDE01000002.1"/>
</dbReference>
<dbReference type="PROSITE" id="PS51257">
    <property type="entry name" value="PROKAR_LIPOPROTEIN"/>
    <property type="match status" value="1"/>
</dbReference>
<dbReference type="InterPro" id="IPR024447">
    <property type="entry name" value="YXWGXW_rpt"/>
</dbReference>
<evidence type="ECO:0000313" key="1">
    <source>
        <dbReference type="EMBL" id="GLH72766.1"/>
    </source>
</evidence>
<keyword evidence="2" id="KW-1185">Reference proteome</keyword>
<organism evidence="1 2">
    <name type="scientific">Geothrix limicola</name>
    <dbReference type="NCBI Taxonomy" id="2927978"/>
    <lineage>
        <taxon>Bacteria</taxon>
        <taxon>Pseudomonadati</taxon>
        <taxon>Acidobacteriota</taxon>
        <taxon>Holophagae</taxon>
        <taxon>Holophagales</taxon>
        <taxon>Holophagaceae</taxon>
        <taxon>Geothrix</taxon>
    </lineage>
</organism>
<dbReference type="Pfam" id="PF12779">
    <property type="entry name" value="WXXGXW"/>
    <property type="match status" value="2"/>
</dbReference>